<organism evidence="1 2">
    <name type="scientific">Periplaneta americana</name>
    <name type="common">American cockroach</name>
    <name type="synonym">Blatta americana</name>
    <dbReference type="NCBI Taxonomy" id="6978"/>
    <lineage>
        <taxon>Eukaryota</taxon>
        <taxon>Metazoa</taxon>
        <taxon>Ecdysozoa</taxon>
        <taxon>Arthropoda</taxon>
        <taxon>Hexapoda</taxon>
        <taxon>Insecta</taxon>
        <taxon>Pterygota</taxon>
        <taxon>Neoptera</taxon>
        <taxon>Polyneoptera</taxon>
        <taxon>Dictyoptera</taxon>
        <taxon>Blattodea</taxon>
        <taxon>Blattoidea</taxon>
        <taxon>Blattidae</taxon>
        <taxon>Blattinae</taxon>
        <taxon>Periplaneta</taxon>
    </lineage>
</organism>
<evidence type="ECO:0000313" key="2">
    <source>
        <dbReference type="Proteomes" id="UP001148838"/>
    </source>
</evidence>
<protein>
    <submittedName>
        <fullName evidence="1">Uncharacterized protein</fullName>
    </submittedName>
</protein>
<keyword evidence="2" id="KW-1185">Reference proteome</keyword>
<evidence type="ECO:0000313" key="1">
    <source>
        <dbReference type="EMBL" id="KAJ4425636.1"/>
    </source>
</evidence>
<name>A0ABQ8RV99_PERAM</name>
<gene>
    <name evidence="1" type="ORF">ANN_27832</name>
</gene>
<reference evidence="1 2" key="1">
    <citation type="journal article" date="2022" name="Allergy">
        <title>Genome assembly and annotation of Periplaneta americana reveal a comprehensive cockroach allergen profile.</title>
        <authorList>
            <person name="Wang L."/>
            <person name="Xiong Q."/>
            <person name="Saelim N."/>
            <person name="Wang L."/>
            <person name="Nong W."/>
            <person name="Wan A.T."/>
            <person name="Shi M."/>
            <person name="Liu X."/>
            <person name="Cao Q."/>
            <person name="Hui J.H.L."/>
            <person name="Sookrung N."/>
            <person name="Leung T.F."/>
            <person name="Tungtrongchitr A."/>
            <person name="Tsui S.K.W."/>
        </authorList>
    </citation>
    <scope>NUCLEOTIDE SEQUENCE [LARGE SCALE GENOMIC DNA]</scope>
    <source>
        <strain evidence="1">PWHHKU_190912</strain>
    </source>
</reference>
<comment type="caution">
    <text evidence="1">The sequence shown here is derived from an EMBL/GenBank/DDBJ whole genome shotgun (WGS) entry which is preliminary data.</text>
</comment>
<accession>A0ABQ8RV99</accession>
<dbReference type="Proteomes" id="UP001148838">
    <property type="component" value="Unassembled WGS sequence"/>
</dbReference>
<sequence length="78" mass="8863">MRRSDSSRNLYTPNGAYDAEVAGNVIEGNQRNDTALTSFLPFRRVPRMSVVSSQSIRDECAPYFTTELGEVPWQQKYS</sequence>
<proteinExistence type="predicted"/>
<dbReference type="EMBL" id="JAJSOF020000042">
    <property type="protein sequence ID" value="KAJ4425636.1"/>
    <property type="molecule type" value="Genomic_DNA"/>
</dbReference>